<feature type="signal peptide" evidence="1">
    <location>
        <begin position="1"/>
        <end position="20"/>
    </location>
</feature>
<sequence length="228" mass="26004">MTAKFSFLAALAAMDAAALAETVAIPIPFCGFYESALSGFIDDEIDSAIEYENTETGANLDSDDFNLRPSIRINLANKYAGFYPDWLKEHTSEIDDGASVDIAVSFDHLDSPAYYNYRTDYLYCKISRRDVLRCGAWLESRDKNYFADYVYGVLKPRSGFIPRYDNDIDRWEDCSAWSGVQLSLVLDALQSYLERTEDVYPADLSFTEYLNESSQIAIWDYMERRAAK</sequence>
<gene>
    <name evidence="2" type="ORF">E5987_00205</name>
</gene>
<organism evidence="2 3">
    <name type="scientific">Parasutterella muris</name>
    <dbReference type="NCBI Taxonomy" id="2565572"/>
    <lineage>
        <taxon>Bacteria</taxon>
        <taxon>Pseudomonadati</taxon>
        <taxon>Pseudomonadota</taxon>
        <taxon>Betaproteobacteria</taxon>
        <taxon>Burkholderiales</taxon>
        <taxon>Sutterellaceae</taxon>
        <taxon>Parasutterella</taxon>
    </lineage>
</organism>
<evidence type="ECO:0000256" key="1">
    <source>
        <dbReference type="SAM" id="SignalP"/>
    </source>
</evidence>
<feature type="chain" id="PRO_5026733895" evidence="1">
    <location>
        <begin position="21"/>
        <end position="228"/>
    </location>
</feature>
<dbReference type="Proteomes" id="UP000472580">
    <property type="component" value="Unassembled WGS sequence"/>
</dbReference>
<dbReference type="AlphaFoldDB" id="A0A6L6YFR0"/>
<accession>A0A6L6YFR0</accession>
<comment type="caution">
    <text evidence="2">The sequence shown here is derived from an EMBL/GenBank/DDBJ whole genome shotgun (WGS) entry which is preliminary data.</text>
</comment>
<keyword evidence="1" id="KW-0732">Signal</keyword>
<dbReference type="EMBL" id="WSRP01000001">
    <property type="protein sequence ID" value="MVX55633.1"/>
    <property type="molecule type" value="Genomic_DNA"/>
</dbReference>
<proteinExistence type="predicted"/>
<name>A0A6L6YFR0_9BURK</name>
<evidence type="ECO:0000313" key="2">
    <source>
        <dbReference type="EMBL" id="MVX55633.1"/>
    </source>
</evidence>
<evidence type="ECO:0000313" key="3">
    <source>
        <dbReference type="Proteomes" id="UP000472580"/>
    </source>
</evidence>
<dbReference type="OrthoDB" id="8264844at2"/>
<protein>
    <submittedName>
        <fullName evidence="2">Uncharacterized protein</fullName>
    </submittedName>
</protein>
<keyword evidence="3" id="KW-1185">Reference proteome</keyword>
<dbReference type="RefSeq" id="WP_160334069.1">
    <property type="nucleotide sequence ID" value="NZ_WSRP01000001.1"/>
</dbReference>
<reference evidence="2 3" key="1">
    <citation type="submission" date="2019-12" db="EMBL/GenBank/DDBJ databases">
        <title>Microbes associate with the intestines of laboratory mice.</title>
        <authorList>
            <person name="Navarre W."/>
            <person name="Wong E."/>
        </authorList>
    </citation>
    <scope>NUCLEOTIDE SEQUENCE [LARGE SCALE GENOMIC DNA]</scope>
    <source>
        <strain evidence="2 3">NM82_D38</strain>
    </source>
</reference>